<reference evidence="3 4" key="2">
    <citation type="submission" date="2025-04" db="UniProtKB">
        <authorList>
            <consortium name="RefSeq"/>
        </authorList>
    </citation>
    <scope>IDENTIFICATION</scope>
    <source>
        <tissue evidence="3 4">Young leaves</tissue>
    </source>
</reference>
<feature type="compositionally biased region" description="Basic and acidic residues" evidence="1">
    <location>
        <begin position="185"/>
        <end position="195"/>
    </location>
</feature>
<keyword evidence="2" id="KW-1185">Reference proteome</keyword>
<evidence type="ECO:0000313" key="2">
    <source>
        <dbReference type="Proteomes" id="UP000228380"/>
    </source>
</evidence>
<proteinExistence type="predicted"/>
<organism evidence="2 3">
    <name type="scientific">Phoenix dactylifera</name>
    <name type="common">Date palm</name>
    <dbReference type="NCBI Taxonomy" id="42345"/>
    <lineage>
        <taxon>Eukaryota</taxon>
        <taxon>Viridiplantae</taxon>
        <taxon>Streptophyta</taxon>
        <taxon>Embryophyta</taxon>
        <taxon>Tracheophyta</taxon>
        <taxon>Spermatophyta</taxon>
        <taxon>Magnoliopsida</taxon>
        <taxon>Liliopsida</taxon>
        <taxon>Arecaceae</taxon>
        <taxon>Coryphoideae</taxon>
        <taxon>Phoeniceae</taxon>
        <taxon>Phoenix</taxon>
    </lineage>
</organism>
<feature type="compositionally biased region" description="Basic and acidic residues" evidence="1">
    <location>
        <begin position="138"/>
        <end position="177"/>
    </location>
</feature>
<accession>A0A8B7MU46</accession>
<dbReference type="PANTHER" id="PTHR48227:SF1">
    <property type="entry name" value="DNA LIGASE 1-LIKE"/>
    <property type="match status" value="1"/>
</dbReference>
<feature type="compositionally biased region" description="Acidic residues" evidence="1">
    <location>
        <begin position="113"/>
        <end position="122"/>
    </location>
</feature>
<reference evidence="2" key="1">
    <citation type="journal article" date="2019" name="Nat. Commun.">
        <title>Genome-wide association mapping of date palm fruit traits.</title>
        <authorList>
            <person name="Hazzouri K.M."/>
            <person name="Gros-Balthazard M."/>
            <person name="Flowers J.M."/>
            <person name="Copetti D."/>
            <person name="Lemansour A."/>
            <person name="Lebrun M."/>
            <person name="Masmoudi K."/>
            <person name="Ferrand S."/>
            <person name="Dhar M.I."/>
            <person name="Fresquez Z.A."/>
            <person name="Rosas U."/>
            <person name="Zhang J."/>
            <person name="Talag J."/>
            <person name="Lee S."/>
            <person name="Kudrna D."/>
            <person name="Powell R.F."/>
            <person name="Leitch I.J."/>
            <person name="Krueger R.R."/>
            <person name="Wing R.A."/>
            <person name="Amiri K.M.A."/>
            <person name="Purugganan M.D."/>
        </authorList>
    </citation>
    <scope>NUCLEOTIDE SEQUENCE [LARGE SCALE GENOMIC DNA]</scope>
    <source>
        <strain evidence="2">cv. Khalas</strain>
    </source>
</reference>
<dbReference type="GeneID" id="103707417"/>
<dbReference type="OrthoDB" id="696117at2759"/>
<evidence type="ECO:0000313" key="4">
    <source>
        <dbReference type="RefSeq" id="XP_026660598.1"/>
    </source>
</evidence>
<evidence type="ECO:0000256" key="1">
    <source>
        <dbReference type="SAM" id="MobiDB-lite"/>
    </source>
</evidence>
<feature type="compositionally biased region" description="Basic residues" evidence="1">
    <location>
        <begin position="218"/>
        <end position="232"/>
    </location>
</feature>
<name>A0A8B7MU46_PHODC</name>
<dbReference type="KEGG" id="pda:103707417"/>
<feature type="region of interest" description="Disordered" evidence="1">
    <location>
        <begin position="53"/>
        <end position="232"/>
    </location>
</feature>
<sequence length="232" mass="26140">MRAVTGSVASSKRVSVSKAAAILSRFAAAETGARRDVAAYLKRASAAFDELVRFHREVRDGQRRRERGSRVEEKETRRKKHAGSDGDPNPREVEGNPRGRPEKEIRGIREVEEEKEVLEGGDDGNLTEVEGNYGGGVAREEDGKRNSKKKGVNDARESSELGGRNEKKMEVEGERRKEEKKRRREMGEERRDGGGKKRRNSDDGEENEGGGLDDQSERHKKKKKRRKIGTEE</sequence>
<gene>
    <name evidence="3 4" type="primary">LOC103707417</name>
</gene>
<dbReference type="RefSeq" id="XP_017698376.1">
    <property type="nucleotide sequence ID" value="XM_017842887.3"/>
</dbReference>
<dbReference type="RefSeq" id="XP_026660598.1">
    <property type="nucleotide sequence ID" value="XM_026804797.2"/>
</dbReference>
<protein>
    <submittedName>
        <fullName evidence="3 4">DNA topoisomerase 1-like</fullName>
    </submittedName>
</protein>
<dbReference type="PANTHER" id="PTHR48227">
    <property type="entry name" value="DNA TOPOISOMERASE 1-LIKE"/>
    <property type="match status" value="1"/>
</dbReference>
<dbReference type="Proteomes" id="UP000228380">
    <property type="component" value="Chromosome 1"/>
</dbReference>
<feature type="compositionally biased region" description="Basic and acidic residues" evidence="1">
    <location>
        <begin position="53"/>
        <end position="112"/>
    </location>
</feature>
<evidence type="ECO:0000313" key="3">
    <source>
        <dbReference type="RefSeq" id="XP_017698376.1"/>
    </source>
</evidence>
<dbReference type="AlphaFoldDB" id="A0A8B7MU46"/>